<sequence>MELSAVGESVFAAESIIKRRIRRGRWEYLVKWKGWSQKYSTWEPEENILDARLFSAFEEREREREMFGPKKRGPKPETFLLKAKAKAKEKTYEFRREAPRGIQVSYPIPEPIITPRAREGLRTVVPTIFPPSAVNRGESVHIRPPEPERRPRTTPAAALTVQESQQFPKKRGRKPKMHMHYDKDDGSSSAEPDAKRSKFIKEPTSHHSRRPHHHGETSDHCLMQLTKRFQEETTITPKSHSEQRHLGGAGFSYPCALASDLRKSEQGRHRTHCLSMKRPAANEYSLPREQAAVTPSHTDSIHDSSEHPASSWTPCFAHLDTVTVTDVTLNFLTVTVRESSTDKGFFKDKR</sequence>
<dbReference type="PANTHER" id="PTHR46389">
    <property type="entry name" value="POLYCOMB GROUP PROTEIN PC"/>
    <property type="match status" value="1"/>
</dbReference>
<dbReference type="InterPro" id="IPR016197">
    <property type="entry name" value="Chromo-like_dom_sf"/>
</dbReference>
<dbReference type="InterPro" id="IPR023780">
    <property type="entry name" value="Chromo_domain"/>
</dbReference>
<feature type="compositionally biased region" description="Basic residues" evidence="6">
    <location>
        <begin position="168"/>
        <end position="178"/>
    </location>
</feature>
<dbReference type="SUPFAM" id="SSF54160">
    <property type="entry name" value="Chromo domain-like"/>
    <property type="match status" value="1"/>
</dbReference>
<accession>A0A668S546</accession>
<dbReference type="GO" id="GO:0000122">
    <property type="term" value="P:negative regulation of transcription by RNA polymerase II"/>
    <property type="evidence" value="ECO:0007669"/>
    <property type="project" value="TreeGrafter"/>
</dbReference>
<organism evidence="8 9">
    <name type="scientific">Oreochromis aureus</name>
    <name type="common">Israeli tilapia</name>
    <name type="synonym">Chromis aureus</name>
    <dbReference type="NCBI Taxonomy" id="47969"/>
    <lineage>
        <taxon>Eukaryota</taxon>
        <taxon>Metazoa</taxon>
        <taxon>Chordata</taxon>
        <taxon>Craniata</taxon>
        <taxon>Vertebrata</taxon>
        <taxon>Euteleostomi</taxon>
        <taxon>Actinopterygii</taxon>
        <taxon>Neopterygii</taxon>
        <taxon>Teleostei</taxon>
        <taxon>Neoteleostei</taxon>
        <taxon>Acanthomorphata</taxon>
        <taxon>Ovalentaria</taxon>
        <taxon>Cichlomorphae</taxon>
        <taxon>Cichliformes</taxon>
        <taxon>Cichlidae</taxon>
        <taxon>African cichlids</taxon>
        <taxon>Pseudocrenilabrinae</taxon>
        <taxon>Oreochromini</taxon>
        <taxon>Oreochromis</taxon>
    </lineage>
</organism>
<dbReference type="PROSITE" id="PS50013">
    <property type="entry name" value="CHROMO_2"/>
    <property type="match status" value="1"/>
</dbReference>
<evidence type="ECO:0000313" key="9">
    <source>
        <dbReference type="Proteomes" id="UP000472276"/>
    </source>
</evidence>
<dbReference type="Proteomes" id="UP000472276">
    <property type="component" value="Unassembled WGS sequence"/>
</dbReference>
<dbReference type="InterPro" id="IPR033773">
    <property type="entry name" value="CBX7_C"/>
</dbReference>
<dbReference type="InterPro" id="IPR017984">
    <property type="entry name" value="Chromo_dom_subgr"/>
</dbReference>
<dbReference type="InterPro" id="IPR023779">
    <property type="entry name" value="Chromodomain_CS"/>
</dbReference>
<dbReference type="InterPro" id="IPR052458">
    <property type="entry name" value="PcG_PRC1-like_component"/>
</dbReference>
<keyword evidence="5" id="KW-0539">Nucleus</keyword>
<keyword evidence="4" id="KW-0804">Transcription</keyword>
<dbReference type="PRINTS" id="PR00504">
    <property type="entry name" value="CHROMODOMAIN"/>
</dbReference>
<keyword evidence="2" id="KW-0678">Repressor</keyword>
<dbReference type="FunFam" id="2.40.50.40:FF:000006">
    <property type="entry name" value="Chromobox protein homolog 7"/>
    <property type="match status" value="1"/>
</dbReference>
<dbReference type="PROSITE" id="PS00598">
    <property type="entry name" value="CHROMO_1"/>
    <property type="match status" value="1"/>
</dbReference>
<evidence type="ECO:0000256" key="2">
    <source>
        <dbReference type="ARBA" id="ARBA00022491"/>
    </source>
</evidence>
<evidence type="ECO:0000256" key="3">
    <source>
        <dbReference type="ARBA" id="ARBA00023015"/>
    </source>
</evidence>
<dbReference type="GO" id="GO:0003682">
    <property type="term" value="F:chromatin binding"/>
    <property type="evidence" value="ECO:0007669"/>
    <property type="project" value="TreeGrafter"/>
</dbReference>
<evidence type="ECO:0000259" key="7">
    <source>
        <dbReference type="PROSITE" id="PS50013"/>
    </source>
</evidence>
<dbReference type="Pfam" id="PF17218">
    <property type="entry name" value="CBX7_C"/>
    <property type="match status" value="1"/>
</dbReference>
<keyword evidence="3" id="KW-0805">Transcription regulation</keyword>
<dbReference type="PANTHER" id="PTHR46389:SF1">
    <property type="entry name" value="CHROMOBOX PROTEIN HOMOLOG 8"/>
    <property type="match status" value="1"/>
</dbReference>
<evidence type="ECO:0000256" key="6">
    <source>
        <dbReference type="SAM" id="MobiDB-lite"/>
    </source>
</evidence>
<evidence type="ECO:0000256" key="4">
    <source>
        <dbReference type="ARBA" id="ARBA00023163"/>
    </source>
</evidence>
<reference evidence="8" key="2">
    <citation type="submission" date="2025-09" db="UniProtKB">
        <authorList>
            <consortium name="Ensembl"/>
        </authorList>
    </citation>
    <scope>IDENTIFICATION</scope>
</reference>
<dbReference type="SMART" id="SM00298">
    <property type="entry name" value="CHROMO"/>
    <property type="match status" value="1"/>
</dbReference>
<feature type="compositionally biased region" description="Basic and acidic residues" evidence="6">
    <location>
        <begin position="138"/>
        <end position="151"/>
    </location>
</feature>
<feature type="compositionally biased region" description="Basic and acidic residues" evidence="6">
    <location>
        <begin position="179"/>
        <end position="195"/>
    </location>
</feature>
<dbReference type="Ensembl" id="ENSOABT00000011721.2">
    <property type="protein sequence ID" value="ENSOABP00000011338.1"/>
    <property type="gene ID" value="ENSOABG00000005878.2"/>
</dbReference>
<comment type="subcellular location">
    <subcellularLocation>
        <location evidence="1">Nucleus</location>
    </subcellularLocation>
</comment>
<dbReference type="InterPro" id="IPR000953">
    <property type="entry name" value="Chromo/chromo_shadow_dom"/>
</dbReference>
<evidence type="ECO:0000256" key="5">
    <source>
        <dbReference type="ARBA" id="ARBA00023242"/>
    </source>
</evidence>
<protein>
    <recommendedName>
        <fullName evidence="7">Chromo domain-containing protein</fullName>
    </recommendedName>
</protein>
<name>A0A668S546_OREAU</name>
<dbReference type="Gene3D" id="2.40.50.40">
    <property type="match status" value="1"/>
</dbReference>
<feature type="region of interest" description="Disordered" evidence="6">
    <location>
        <begin position="132"/>
        <end position="195"/>
    </location>
</feature>
<keyword evidence="9" id="KW-1185">Reference proteome</keyword>
<proteinExistence type="predicted"/>
<feature type="domain" description="Chromo" evidence="7">
    <location>
        <begin position="11"/>
        <end position="69"/>
    </location>
</feature>
<dbReference type="AlphaFoldDB" id="A0A668S546"/>
<dbReference type="GO" id="GO:0000785">
    <property type="term" value="C:chromatin"/>
    <property type="evidence" value="ECO:0007669"/>
    <property type="project" value="TreeGrafter"/>
</dbReference>
<reference evidence="8" key="1">
    <citation type="submission" date="2025-08" db="UniProtKB">
        <authorList>
            <consortium name="Ensembl"/>
        </authorList>
    </citation>
    <scope>IDENTIFICATION</scope>
</reference>
<dbReference type="Pfam" id="PF00385">
    <property type="entry name" value="Chromo"/>
    <property type="match status" value="1"/>
</dbReference>
<evidence type="ECO:0000256" key="1">
    <source>
        <dbReference type="ARBA" id="ARBA00004123"/>
    </source>
</evidence>
<evidence type="ECO:0000313" key="8">
    <source>
        <dbReference type="Ensembl" id="ENSOABP00000011338.1"/>
    </source>
</evidence>
<dbReference type="OMA" id="LMHGMLV"/>
<dbReference type="GO" id="GO:0035102">
    <property type="term" value="C:PRC1 complex"/>
    <property type="evidence" value="ECO:0007669"/>
    <property type="project" value="TreeGrafter"/>
</dbReference>